<organism evidence="1 2">
    <name type="scientific">Bacillus cereus</name>
    <dbReference type="NCBI Taxonomy" id="1396"/>
    <lineage>
        <taxon>Bacteria</taxon>
        <taxon>Bacillati</taxon>
        <taxon>Bacillota</taxon>
        <taxon>Bacilli</taxon>
        <taxon>Bacillales</taxon>
        <taxon>Bacillaceae</taxon>
        <taxon>Bacillus</taxon>
        <taxon>Bacillus cereus group</taxon>
    </lineage>
</organism>
<evidence type="ECO:0000313" key="1">
    <source>
        <dbReference type="EMBL" id="TKJ04257.1"/>
    </source>
</evidence>
<evidence type="ECO:0000313" key="2">
    <source>
        <dbReference type="Proteomes" id="UP000308444"/>
    </source>
</evidence>
<proteinExistence type="predicted"/>
<feature type="non-terminal residue" evidence="1">
    <location>
        <position position="70"/>
    </location>
</feature>
<gene>
    <name evidence="1" type="ORF">FC695_11880</name>
</gene>
<comment type="caution">
    <text evidence="1">The sequence shown here is derived from an EMBL/GenBank/DDBJ whole genome shotgun (WGS) entry which is preliminary data.</text>
</comment>
<dbReference type="AlphaFoldDB" id="A0A9X9AB41"/>
<dbReference type="EMBL" id="SZOH01000697">
    <property type="protein sequence ID" value="TKJ04257.1"/>
    <property type="molecule type" value="Genomic_DNA"/>
</dbReference>
<sequence length="70" mass="7773">MPKSTFKWVVGATVSAVLLTGCGFINQEKATEQIDPPKQVTYTEGGKKEVAKKDKQGQMVNRELYLVDKN</sequence>
<dbReference type="Proteomes" id="UP000308444">
    <property type="component" value="Unassembled WGS sequence"/>
</dbReference>
<accession>A0A9X9AB41</accession>
<dbReference type="PROSITE" id="PS51257">
    <property type="entry name" value="PROKAR_LIPOPROTEIN"/>
    <property type="match status" value="1"/>
</dbReference>
<reference evidence="1 2" key="1">
    <citation type="journal article" date="2019" name="Environ. Microbiol.">
        <title>An active ?-lactamase is a part of an orchestrated cell wall stress resistance network of Bacillus subtilis and related rhizosphere species.</title>
        <authorList>
            <person name="Bucher T."/>
            <person name="Keren-Paz A."/>
            <person name="Hausser J."/>
            <person name="Olender T."/>
            <person name="Cytryn E."/>
            <person name="Kolodkin-Gal I."/>
        </authorList>
    </citation>
    <scope>NUCLEOTIDE SEQUENCE [LARGE SCALE GENOMIC DNA]</scope>
    <source>
        <strain evidence="1 2">I32</strain>
    </source>
</reference>
<protein>
    <submittedName>
        <fullName evidence="1">Sporulation protein</fullName>
    </submittedName>
</protein>
<name>A0A9X9AB41_BACCE</name>